<protein>
    <submittedName>
        <fullName evidence="1">Uncharacterized protein</fullName>
    </submittedName>
</protein>
<name>A0AAV0DUM6_9ASTE</name>
<reference evidence="1" key="1">
    <citation type="submission" date="2022-07" db="EMBL/GenBank/DDBJ databases">
        <authorList>
            <person name="Macas J."/>
            <person name="Novak P."/>
            <person name="Neumann P."/>
        </authorList>
    </citation>
    <scope>NUCLEOTIDE SEQUENCE</scope>
</reference>
<keyword evidence="2" id="KW-1185">Reference proteome</keyword>
<evidence type="ECO:0000313" key="1">
    <source>
        <dbReference type="EMBL" id="CAH9107813.1"/>
    </source>
</evidence>
<dbReference type="Proteomes" id="UP001152523">
    <property type="component" value="Unassembled WGS sequence"/>
</dbReference>
<dbReference type="EMBL" id="CAMAPF010000145">
    <property type="protein sequence ID" value="CAH9107813.1"/>
    <property type="molecule type" value="Genomic_DNA"/>
</dbReference>
<feature type="non-terminal residue" evidence="1">
    <location>
        <position position="101"/>
    </location>
</feature>
<organism evidence="1 2">
    <name type="scientific">Cuscuta epithymum</name>
    <dbReference type="NCBI Taxonomy" id="186058"/>
    <lineage>
        <taxon>Eukaryota</taxon>
        <taxon>Viridiplantae</taxon>
        <taxon>Streptophyta</taxon>
        <taxon>Embryophyta</taxon>
        <taxon>Tracheophyta</taxon>
        <taxon>Spermatophyta</taxon>
        <taxon>Magnoliopsida</taxon>
        <taxon>eudicotyledons</taxon>
        <taxon>Gunneridae</taxon>
        <taxon>Pentapetalae</taxon>
        <taxon>asterids</taxon>
        <taxon>lamiids</taxon>
        <taxon>Solanales</taxon>
        <taxon>Convolvulaceae</taxon>
        <taxon>Cuscuteae</taxon>
        <taxon>Cuscuta</taxon>
        <taxon>Cuscuta subgen. Cuscuta</taxon>
    </lineage>
</organism>
<comment type="caution">
    <text evidence="1">The sequence shown here is derived from an EMBL/GenBank/DDBJ whole genome shotgun (WGS) entry which is preliminary data.</text>
</comment>
<dbReference type="AlphaFoldDB" id="A0AAV0DUM6"/>
<proteinExistence type="predicted"/>
<sequence length="101" mass="12077">MAFSHLYHTTQASSDQGRKNLTPTHTSFCRRAKELYWELSLFYDLQIYIPPPIYLQYIHIYLAWWLREDLSKKNRALILGRLMLTSRVWPNDTSYDSPIPL</sequence>
<evidence type="ECO:0000313" key="2">
    <source>
        <dbReference type="Proteomes" id="UP001152523"/>
    </source>
</evidence>
<gene>
    <name evidence="1" type="ORF">CEPIT_LOCUS18132</name>
</gene>
<accession>A0AAV0DUM6</accession>